<dbReference type="PANTHER" id="PTHR43386:SF1">
    <property type="entry name" value="D,D-DIPEPTIDE TRANSPORT SYSTEM PERMEASE PROTEIN DDPC-RELATED"/>
    <property type="match status" value="1"/>
</dbReference>
<feature type="transmembrane region" description="Helical" evidence="7">
    <location>
        <begin position="233"/>
        <end position="258"/>
    </location>
</feature>
<dbReference type="Gene3D" id="1.10.3720.10">
    <property type="entry name" value="MetI-like"/>
    <property type="match status" value="1"/>
</dbReference>
<evidence type="ECO:0000256" key="8">
    <source>
        <dbReference type="SAM" id="MobiDB-lite"/>
    </source>
</evidence>
<keyword evidence="2 7" id="KW-0813">Transport</keyword>
<gene>
    <name evidence="10" type="ORF">GCM10023205_49310</name>
</gene>
<name>A0ABP9HQR0_9ACTN</name>
<dbReference type="SUPFAM" id="SSF161098">
    <property type="entry name" value="MetI-like"/>
    <property type="match status" value="1"/>
</dbReference>
<feature type="region of interest" description="Disordered" evidence="8">
    <location>
        <begin position="8"/>
        <end position="44"/>
    </location>
</feature>
<dbReference type="PROSITE" id="PS50928">
    <property type="entry name" value="ABC_TM1"/>
    <property type="match status" value="1"/>
</dbReference>
<evidence type="ECO:0000256" key="4">
    <source>
        <dbReference type="ARBA" id="ARBA00022692"/>
    </source>
</evidence>
<reference evidence="11" key="1">
    <citation type="journal article" date="2019" name="Int. J. Syst. Evol. Microbiol.">
        <title>The Global Catalogue of Microorganisms (GCM) 10K type strain sequencing project: providing services to taxonomists for standard genome sequencing and annotation.</title>
        <authorList>
            <consortium name="The Broad Institute Genomics Platform"/>
            <consortium name="The Broad Institute Genome Sequencing Center for Infectious Disease"/>
            <person name="Wu L."/>
            <person name="Ma J."/>
        </authorList>
    </citation>
    <scope>NUCLEOTIDE SEQUENCE [LARGE SCALE GENOMIC DNA]</scope>
    <source>
        <strain evidence="11">JCM 17986</strain>
    </source>
</reference>
<dbReference type="Pfam" id="PF00528">
    <property type="entry name" value="BPD_transp_1"/>
    <property type="match status" value="1"/>
</dbReference>
<dbReference type="InterPro" id="IPR050366">
    <property type="entry name" value="BP-dependent_transpt_permease"/>
</dbReference>
<evidence type="ECO:0000256" key="5">
    <source>
        <dbReference type="ARBA" id="ARBA00022989"/>
    </source>
</evidence>
<evidence type="ECO:0000256" key="2">
    <source>
        <dbReference type="ARBA" id="ARBA00022448"/>
    </source>
</evidence>
<feature type="transmembrane region" description="Helical" evidence="7">
    <location>
        <begin position="178"/>
        <end position="198"/>
    </location>
</feature>
<dbReference type="CDD" id="cd06261">
    <property type="entry name" value="TM_PBP2"/>
    <property type="match status" value="1"/>
</dbReference>
<sequence length="317" mass="33493">MNATRIFLGDRLGAGRGNRSDPGRTGAPDAADERAARRRRRRANKSPWRSPLAVTGLVIIGVFLVAAVFASVISPEDPLAQKWPKYQAPSAEHWFGTDQLGRDILSRVIHGTRVSLPLALLLVVLAMVIGTVLGAVAGYFGGWIDMVVMRCADLVLAFPAIILAMAVVAALGPNLTNAVLAVVVVSWPTYARVVRGLVLSLRQSDFVQADRLLGASGWRVLAVDLRPNLAGPVAVLAALDLGNAVLLLSGLSFLGLGAQPPAAEWGAMVNAGSANFDAWWVAVFPGAAILLSVLAFNFLGDTLRDALDPRTARAIRG</sequence>
<comment type="similarity">
    <text evidence="7">Belongs to the binding-protein-dependent transport system permease family.</text>
</comment>
<feature type="transmembrane region" description="Helical" evidence="7">
    <location>
        <begin position="48"/>
        <end position="73"/>
    </location>
</feature>
<dbReference type="RefSeq" id="WP_345677821.1">
    <property type="nucleotide sequence ID" value="NZ_BAABHS010000017.1"/>
</dbReference>
<evidence type="ECO:0000256" key="1">
    <source>
        <dbReference type="ARBA" id="ARBA00004651"/>
    </source>
</evidence>
<feature type="transmembrane region" description="Helical" evidence="7">
    <location>
        <begin position="154"/>
        <end position="172"/>
    </location>
</feature>
<keyword evidence="5 7" id="KW-1133">Transmembrane helix</keyword>
<evidence type="ECO:0000313" key="10">
    <source>
        <dbReference type="EMBL" id="GAA4976312.1"/>
    </source>
</evidence>
<feature type="domain" description="ABC transmembrane type-1" evidence="9">
    <location>
        <begin position="112"/>
        <end position="300"/>
    </location>
</feature>
<evidence type="ECO:0000256" key="3">
    <source>
        <dbReference type="ARBA" id="ARBA00022475"/>
    </source>
</evidence>
<proteinExistence type="inferred from homology"/>
<organism evidence="10 11">
    <name type="scientific">Yinghuangia aomiensis</name>
    <dbReference type="NCBI Taxonomy" id="676205"/>
    <lineage>
        <taxon>Bacteria</taxon>
        <taxon>Bacillati</taxon>
        <taxon>Actinomycetota</taxon>
        <taxon>Actinomycetes</taxon>
        <taxon>Kitasatosporales</taxon>
        <taxon>Streptomycetaceae</taxon>
        <taxon>Yinghuangia</taxon>
    </lineage>
</organism>
<protein>
    <submittedName>
        <fullName evidence="10">ABC transporter permease</fullName>
    </submittedName>
</protein>
<keyword evidence="11" id="KW-1185">Reference proteome</keyword>
<keyword evidence="3" id="KW-1003">Cell membrane</keyword>
<evidence type="ECO:0000256" key="6">
    <source>
        <dbReference type="ARBA" id="ARBA00023136"/>
    </source>
</evidence>
<evidence type="ECO:0000259" key="9">
    <source>
        <dbReference type="PROSITE" id="PS50928"/>
    </source>
</evidence>
<comment type="subcellular location">
    <subcellularLocation>
        <location evidence="1 7">Cell membrane</location>
        <topology evidence="1 7">Multi-pass membrane protein</topology>
    </subcellularLocation>
</comment>
<dbReference type="InterPro" id="IPR035906">
    <property type="entry name" value="MetI-like_sf"/>
</dbReference>
<dbReference type="EMBL" id="BAABHS010000017">
    <property type="protein sequence ID" value="GAA4976312.1"/>
    <property type="molecule type" value="Genomic_DNA"/>
</dbReference>
<dbReference type="Pfam" id="PF12911">
    <property type="entry name" value="OppC_N"/>
    <property type="match status" value="1"/>
</dbReference>
<evidence type="ECO:0000256" key="7">
    <source>
        <dbReference type="RuleBase" id="RU363032"/>
    </source>
</evidence>
<dbReference type="PANTHER" id="PTHR43386">
    <property type="entry name" value="OLIGOPEPTIDE TRANSPORT SYSTEM PERMEASE PROTEIN APPC"/>
    <property type="match status" value="1"/>
</dbReference>
<dbReference type="Proteomes" id="UP001500466">
    <property type="component" value="Unassembled WGS sequence"/>
</dbReference>
<feature type="transmembrane region" description="Helical" evidence="7">
    <location>
        <begin position="278"/>
        <end position="300"/>
    </location>
</feature>
<comment type="caution">
    <text evidence="10">The sequence shown here is derived from an EMBL/GenBank/DDBJ whole genome shotgun (WGS) entry which is preliminary data.</text>
</comment>
<evidence type="ECO:0000313" key="11">
    <source>
        <dbReference type="Proteomes" id="UP001500466"/>
    </source>
</evidence>
<keyword evidence="6 7" id="KW-0472">Membrane</keyword>
<feature type="transmembrane region" description="Helical" evidence="7">
    <location>
        <begin position="118"/>
        <end position="142"/>
    </location>
</feature>
<dbReference type="InterPro" id="IPR000515">
    <property type="entry name" value="MetI-like"/>
</dbReference>
<keyword evidence="4 7" id="KW-0812">Transmembrane</keyword>
<dbReference type="InterPro" id="IPR025966">
    <property type="entry name" value="OppC_N"/>
</dbReference>
<accession>A0ABP9HQR0</accession>